<dbReference type="PROSITE" id="PS51068">
    <property type="entry name" value="FPG_CAT"/>
    <property type="match status" value="1"/>
</dbReference>
<dbReference type="GO" id="GO:0008270">
    <property type="term" value="F:zinc ion binding"/>
    <property type="evidence" value="ECO:0007669"/>
    <property type="project" value="UniProtKB-KW"/>
</dbReference>
<evidence type="ECO:0000256" key="12">
    <source>
        <dbReference type="ARBA" id="ARBA00023239"/>
    </source>
</evidence>
<evidence type="ECO:0000256" key="3">
    <source>
        <dbReference type="ARBA" id="ARBA00009409"/>
    </source>
</evidence>
<comment type="cofactor">
    <cofactor evidence="2">
        <name>Zn(2+)</name>
        <dbReference type="ChEBI" id="CHEBI:29105"/>
    </cofactor>
</comment>
<feature type="domain" description="FPG-type" evidence="17">
    <location>
        <begin position="250"/>
        <end position="284"/>
    </location>
</feature>
<dbReference type="Pfam" id="PF06831">
    <property type="entry name" value="H2TH"/>
    <property type="match status" value="1"/>
</dbReference>
<accession>A0A0G0ZM60</accession>
<keyword evidence="9" id="KW-0862">Zinc</keyword>
<dbReference type="InterPro" id="IPR012319">
    <property type="entry name" value="FPG_cat"/>
</dbReference>
<evidence type="ECO:0000256" key="4">
    <source>
        <dbReference type="ARBA" id="ARBA00011245"/>
    </source>
</evidence>
<organism evidence="19 20">
    <name type="scientific">Candidatus Daviesbacteria bacterium GW2011_GWB1_41_5</name>
    <dbReference type="NCBI Taxonomy" id="1618429"/>
    <lineage>
        <taxon>Bacteria</taxon>
        <taxon>Candidatus Daviesiibacteriota</taxon>
    </lineage>
</organism>
<dbReference type="NCBIfam" id="TIGR00577">
    <property type="entry name" value="fpg"/>
    <property type="match status" value="1"/>
</dbReference>
<reference evidence="19 20" key="1">
    <citation type="journal article" date="2015" name="Nature">
        <title>rRNA introns, odd ribosomes, and small enigmatic genomes across a large radiation of phyla.</title>
        <authorList>
            <person name="Brown C.T."/>
            <person name="Hug L.A."/>
            <person name="Thomas B.C."/>
            <person name="Sharon I."/>
            <person name="Castelle C.J."/>
            <person name="Singh A."/>
            <person name="Wilkins M.J."/>
            <person name="Williams K.H."/>
            <person name="Banfield J.F."/>
        </authorList>
    </citation>
    <scope>NUCLEOTIDE SEQUENCE [LARGE SCALE GENOMIC DNA]</scope>
</reference>
<dbReference type="NCBIfam" id="NF002211">
    <property type="entry name" value="PRK01103.1"/>
    <property type="match status" value="1"/>
</dbReference>
<dbReference type="GO" id="GO:0006284">
    <property type="term" value="P:base-excision repair"/>
    <property type="evidence" value="ECO:0007669"/>
    <property type="project" value="InterPro"/>
</dbReference>
<comment type="subunit">
    <text evidence="4">Monomer.</text>
</comment>
<keyword evidence="7 16" id="KW-0863">Zinc-finger</keyword>
<evidence type="ECO:0000256" key="9">
    <source>
        <dbReference type="ARBA" id="ARBA00022833"/>
    </source>
</evidence>
<dbReference type="GO" id="GO:0034039">
    <property type="term" value="F:8-oxo-7,8-dihydroguanine DNA N-glycosylase activity"/>
    <property type="evidence" value="ECO:0007669"/>
    <property type="project" value="TreeGrafter"/>
</dbReference>
<dbReference type="PROSITE" id="PS51066">
    <property type="entry name" value="ZF_FPG_2"/>
    <property type="match status" value="1"/>
</dbReference>
<dbReference type="InterPro" id="IPR015886">
    <property type="entry name" value="H2TH_FPG"/>
</dbReference>
<dbReference type="EMBL" id="LCBN01000008">
    <property type="protein sequence ID" value="KKS14073.1"/>
    <property type="molecule type" value="Genomic_DNA"/>
</dbReference>
<comment type="caution">
    <text evidence="19">The sequence shown here is derived from an EMBL/GenBank/DDBJ whole genome shotgun (WGS) entry which is preliminary data.</text>
</comment>
<evidence type="ECO:0000313" key="19">
    <source>
        <dbReference type="EMBL" id="KKS14073.1"/>
    </source>
</evidence>
<dbReference type="InterPro" id="IPR035937">
    <property type="entry name" value="FPG_N"/>
</dbReference>
<keyword evidence="8" id="KW-0378">Hydrolase</keyword>
<keyword evidence="13" id="KW-0511">Multifunctional enzyme</keyword>
<evidence type="ECO:0000256" key="11">
    <source>
        <dbReference type="ARBA" id="ARBA00023204"/>
    </source>
</evidence>
<dbReference type="Pfam" id="PF06827">
    <property type="entry name" value="zf-FPG_IleRS"/>
    <property type="match status" value="1"/>
</dbReference>
<keyword evidence="11" id="KW-0234">DNA repair</keyword>
<evidence type="ECO:0000256" key="6">
    <source>
        <dbReference type="ARBA" id="ARBA00022763"/>
    </source>
</evidence>
<evidence type="ECO:0000259" key="18">
    <source>
        <dbReference type="PROSITE" id="PS51068"/>
    </source>
</evidence>
<comment type="catalytic activity">
    <reaction evidence="1">
        <text>Hydrolysis of DNA containing ring-opened 7-methylguanine residues, releasing 2,6-diamino-4-hydroxy-5-(N-methyl)formamidopyrimidine.</text>
        <dbReference type="EC" id="3.2.2.23"/>
    </reaction>
</comment>
<evidence type="ECO:0000256" key="14">
    <source>
        <dbReference type="ARBA" id="ARBA00023295"/>
    </source>
</evidence>
<keyword evidence="5" id="KW-0479">Metal-binding</keyword>
<comment type="similarity">
    <text evidence="3">Belongs to the FPG family.</text>
</comment>
<comment type="catalytic activity">
    <reaction evidence="15">
        <text>2'-deoxyribonucleotide-(2'-deoxyribose 5'-phosphate)-2'-deoxyribonucleotide-DNA = a 3'-end 2'-deoxyribonucleotide-(2,3-dehydro-2,3-deoxyribose 5'-phosphate)-DNA + a 5'-end 5'-phospho-2'-deoxyribonucleoside-DNA + H(+)</text>
        <dbReference type="Rhea" id="RHEA:66592"/>
        <dbReference type="Rhea" id="RHEA-COMP:13180"/>
        <dbReference type="Rhea" id="RHEA-COMP:16897"/>
        <dbReference type="Rhea" id="RHEA-COMP:17067"/>
        <dbReference type="ChEBI" id="CHEBI:15378"/>
        <dbReference type="ChEBI" id="CHEBI:136412"/>
        <dbReference type="ChEBI" id="CHEBI:157695"/>
        <dbReference type="ChEBI" id="CHEBI:167181"/>
        <dbReference type="EC" id="4.2.99.18"/>
    </reaction>
</comment>
<evidence type="ECO:0000256" key="15">
    <source>
        <dbReference type="ARBA" id="ARBA00044632"/>
    </source>
</evidence>
<keyword evidence="10" id="KW-0238">DNA-binding</keyword>
<evidence type="ECO:0000256" key="8">
    <source>
        <dbReference type="ARBA" id="ARBA00022801"/>
    </source>
</evidence>
<dbReference type="InterPro" id="IPR000214">
    <property type="entry name" value="Znf_DNA_glyclase/AP_lyase"/>
</dbReference>
<dbReference type="AlphaFoldDB" id="A0A0G0ZM60"/>
<dbReference type="Gene3D" id="3.20.190.10">
    <property type="entry name" value="MutM-like, N-terminal"/>
    <property type="match status" value="1"/>
</dbReference>
<evidence type="ECO:0000256" key="5">
    <source>
        <dbReference type="ARBA" id="ARBA00022723"/>
    </source>
</evidence>
<dbReference type="PATRIC" id="fig|1618429.3.peg.233"/>
<evidence type="ECO:0000259" key="17">
    <source>
        <dbReference type="PROSITE" id="PS51066"/>
    </source>
</evidence>
<dbReference type="SUPFAM" id="SSF81624">
    <property type="entry name" value="N-terminal domain of MutM-like DNA repair proteins"/>
    <property type="match status" value="1"/>
</dbReference>
<dbReference type="SUPFAM" id="SSF57716">
    <property type="entry name" value="Glucocorticoid receptor-like (DNA-binding domain)"/>
    <property type="match status" value="1"/>
</dbReference>
<name>A0A0G0ZM60_9BACT</name>
<dbReference type="InterPro" id="IPR010663">
    <property type="entry name" value="Znf_FPG/IleRS"/>
</dbReference>
<gene>
    <name evidence="19" type="ORF">UU67_C0008G0005</name>
</gene>
<dbReference type="SMART" id="SM00898">
    <property type="entry name" value="Fapy_DNA_glyco"/>
    <property type="match status" value="1"/>
</dbReference>
<keyword evidence="14" id="KW-0326">Glycosidase</keyword>
<evidence type="ECO:0000256" key="16">
    <source>
        <dbReference type="PROSITE-ProRule" id="PRU00391"/>
    </source>
</evidence>
<evidence type="ECO:0000313" key="20">
    <source>
        <dbReference type="Proteomes" id="UP000034753"/>
    </source>
</evidence>
<dbReference type="InterPro" id="IPR020629">
    <property type="entry name" value="FPG_Glyclase"/>
</dbReference>
<feature type="domain" description="Formamidopyrimidine-DNA glycosylase catalytic" evidence="18">
    <location>
        <begin position="2"/>
        <end position="122"/>
    </location>
</feature>
<dbReference type="SMART" id="SM01232">
    <property type="entry name" value="H2TH"/>
    <property type="match status" value="1"/>
</dbReference>
<keyword evidence="6" id="KW-0227">DNA damage</keyword>
<dbReference type="GO" id="GO:0003684">
    <property type="term" value="F:damaged DNA binding"/>
    <property type="evidence" value="ECO:0007669"/>
    <property type="project" value="InterPro"/>
</dbReference>
<dbReference type="Pfam" id="PF01149">
    <property type="entry name" value="Fapy_DNA_glyco"/>
    <property type="match status" value="1"/>
</dbReference>
<dbReference type="InterPro" id="IPR010979">
    <property type="entry name" value="Ribosomal_uS13-like_H2TH"/>
</dbReference>
<dbReference type="Proteomes" id="UP000034753">
    <property type="component" value="Unassembled WGS sequence"/>
</dbReference>
<dbReference type="PANTHER" id="PTHR22993">
    <property type="entry name" value="FORMAMIDOPYRIMIDINE-DNA GLYCOSYLASE"/>
    <property type="match status" value="1"/>
</dbReference>
<evidence type="ECO:0000256" key="2">
    <source>
        <dbReference type="ARBA" id="ARBA00001947"/>
    </source>
</evidence>
<sequence length="284" mass="32026">MPELPEVEVIRRGLEKYILGKTIQKIEILGSKTFQGDPKNVEGESVVAVWRRAKMLGLELGEITLLFHLKMTGQLVYISDKRFVGGHPTEDMKGKMPSNSTRVIFTFGDNSKLYFNDQRRFGWVRVVKSAKCKVQNEGILGRLGPEPFDKNFTWQILKSNLLNHKSQPIKVAIMDQSVVSGVGNIYSSESLFLAKIDPRRKVSELSDQEFKSLHRGVIKSLRDGIKHGGSTRAHFVNVEGERGYFLDYANVYGKEGYKCNNCPGKVQKIQLGGRGTYFCSSCQK</sequence>
<proteinExistence type="inferred from homology"/>
<dbReference type="SUPFAM" id="SSF46946">
    <property type="entry name" value="S13-like H2TH domain"/>
    <property type="match status" value="1"/>
</dbReference>
<dbReference type="FunFam" id="1.10.8.50:FF:000003">
    <property type="entry name" value="Formamidopyrimidine-DNA glycosylase"/>
    <property type="match status" value="1"/>
</dbReference>
<protein>
    <submittedName>
        <fullName evidence="19">Formamidopyrimidine-DNA glycosylase</fullName>
    </submittedName>
</protein>
<dbReference type="GO" id="GO:0140078">
    <property type="term" value="F:class I DNA-(apurinic or apyrimidinic site) endonuclease activity"/>
    <property type="evidence" value="ECO:0007669"/>
    <property type="project" value="UniProtKB-EC"/>
</dbReference>
<dbReference type="Gene3D" id="1.10.8.50">
    <property type="match status" value="1"/>
</dbReference>
<evidence type="ECO:0000256" key="7">
    <source>
        <dbReference type="ARBA" id="ARBA00022771"/>
    </source>
</evidence>
<evidence type="ECO:0000256" key="1">
    <source>
        <dbReference type="ARBA" id="ARBA00001668"/>
    </source>
</evidence>
<dbReference type="CDD" id="cd08966">
    <property type="entry name" value="EcFpg-like_N"/>
    <property type="match status" value="1"/>
</dbReference>
<evidence type="ECO:0000256" key="13">
    <source>
        <dbReference type="ARBA" id="ARBA00023268"/>
    </source>
</evidence>
<evidence type="ECO:0000256" key="10">
    <source>
        <dbReference type="ARBA" id="ARBA00023125"/>
    </source>
</evidence>
<dbReference type="PANTHER" id="PTHR22993:SF9">
    <property type="entry name" value="FORMAMIDOPYRIMIDINE-DNA GLYCOSYLASE"/>
    <property type="match status" value="1"/>
</dbReference>
<keyword evidence="12" id="KW-0456">Lyase</keyword>